<dbReference type="Proteomes" id="UP000002774">
    <property type="component" value="Chromosome"/>
</dbReference>
<dbReference type="Gene3D" id="2.60.40.3440">
    <property type="match status" value="2"/>
</dbReference>
<dbReference type="STRING" id="714943.Mucpa_4104"/>
<dbReference type="InterPro" id="IPR045474">
    <property type="entry name" value="GEVED"/>
</dbReference>
<dbReference type="eggNOG" id="COG3210">
    <property type="taxonomic scope" value="Bacteria"/>
</dbReference>
<gene>
    <name evidence="5" type="ORF">Mucpa_4104</name>
</gene>
<dbReference type="Pfam" id="PF17963">
    <property type="entry name" value="Big_9"/>
    <property type="match status" value="3"/>
</dbReference>
<dbReference type="RefSeq" id="WP_008508943.1">
    <property type="nucleotide sequence ID" value="NZ_CM001403.1"/>
</dbReference>
<evidence type="ECO:0000259" key="2">
    <source>
        <dbReference type="Pfam" id="PF18651"/>
    </source>
</evidence>
<feature type="domain" description="Surface adhesin CshA non-repetitive" evidence="2">
    <location>
        <begin position="39"/>
        <end position="263"/>
    </location>
</feature>
<feature type="domain" description="CshA" evidence="3">
    <location>
        <begin position="606"/>
        <end position="699"/>
    </location>
</feature>
<dbReference type="NCBIfam" id="TIGR04131">
    <property type="entry name" value="Bac_Flav_CTERM"/>
    <property type="match status" value="1"/>
</dbReference>
<dbReference type="eggNOG" id="COG5184">
    <property type="taxonomic scope" value="Bacteria"/>
</dbReference>
<dbReference type="InterPro" id="IPR040683">
    <property type="entry name" value="CshA_NR2"/>
</dbReference>
<dbReference type="Pfam" id="PF18651">
    <property type="entry name" value="CshA_NR2"/>
    <property type="match status" value="1"/>
</dbReference>
<reference evidence="5" key="1">
    <citation type="submission" date="2011-09" db="EMBL/GenBank/DDBJ databases">
        <title>The permanent draft genome of Mucilaginibacter paludis DSM 18603.</title>
        <authorList>
            <consortium name="US DOE Joint Genome Institute (JGI-PGF)"/>
            <person name="Lucas S."/>
            <person name="Han J."/>
            <person name="Lapidus A."/>
            <person name="Bruce D."/>
            <person name="Goodwin L."/>
            <person name="Pitluck S."/>
            <person name="Peters L."/>
            <person name="Kyrpides N."/>
            <person name="Mavromatis K."/>
            <person name="Ivanova N."/>
            <person name="Mikhailova N."/>
            <person name="Held B."/>
            <person name="Detter J.C."/>
            <person name="Tapia R."/>
            <person name="Han C."/>
            <person name="Land M."/>
            <person name="Hauser L."/>
            <person name="Markowitz V."/>
            <person name="Cheng J.-F."/>
            <person name="Hugenholtz P."/>
            <person name="Woyke T."/>
            <person name="Wu D."/>
            <person name="Tindall B."/>
            <person name="Brambilla E."/>
            <person name="Klenk H.-P."/>
            <person name="Eisen J.A."/>
        </authorList>
    </citation>
    <scope>NUCLEOTIDE SEQUENCE [LARGE SCALE GENOMIC DNA]</scope>
    <source>
        <strain evidence="5">DSM 18603</strain>
    </source>
</reference>
<evidence type="ECO:0000313" key="5">
    <source>
        <dbReference type="EMBL" id="EHQ28195.1"/>
    </source>
</evidence>
<evidence type="ECO:0008006" key="7">
    <source>
        <dbReference type="Google" id="ProtNLM"/>
    </source>
</evidence>
<dbReference type="NCBIfam" id="TIGR04225">
    <property type="entry name" value="CshA_fibril_rpt"/>
    <property type="match status" value="1"/>
</dbReference>
<dbReference type="InterPro" id="IPR026341">
    <property type="entry name" value="T9SS_type_B"/>
</dbReference>
<evidence type="ECO:0000313" key="6">
    <source>
        <dbReference type="Proteomes" id="UP000002774"/>
    </source>
</evidence>
<dbReference type="AlphaFoldDB" id="H1Y0E6"/>
<accession>H1Y0E6</accession>
<dbReference type="Gene3D" id="2.60.40.2810">
    <property type="match status" value="1"/>
</dbReference>
<feature type="domain" description="GEVED" evidence="4">
    <location>
        <begin position="378"/>
        <end position="463"/>
    </location>
</feature>
<dbReference type="HOGENOM" id="CLU_267839_0_0_10"/>
<dbReference type="OrthoDB" id="5726170at2"/>
<feature type="region of interest" description="Disordered" evidence="1">
    <location>
        <begin position="1108"/>
        <end position="1134"/>
    </location>
</feature>
<dbReference type="Pfam" id="PF13585">
    <property type="entry name" value="CHU_C"/>
    <property type="match status" value="1"/>
</dbReference>
<evidence type="ECO:0000259" key="3">
    <source>
        <dbReference type="Pfam" id="PF19076"/>
    </source>
</evidence>
<dbReference type="eggNOG" id="COG2373">
    <property type="taxonomic scope" value="Bacteria"/>
</dbReference>
<dbReference type="NCBIfam" id="NF012211">
    <property type="entry name" value="tand_rpt_95"/>
    <property type="match status" value="2"/>
</dbReference>
<protein>
    <recommendedName>
        <fullName evidence="7">Tandem-95 repeat protein</fullName>
    </recommendedName>
</protein>
<dbReference type="Pfam" id="PF19076">
    <property type="entry name" value="CshA_repeat"/>
    <property type="match status" value="1"/>
</dbReference>
<dbReference type="Pfam" id="PF20009">
    <property type="entry name" value="GEVED"/>
    <property type="match status" value="1"/>
</dbReference>
<organism evidence="5 6">
    <name type="scientific">Mucilaginibacter paludis DSM 18603</name>
    <dbReference type="NCBI Taxonomy" id="714943"/>
    <lineage>
        <taxon>Bacteria</taxon>
        <taxon>Pseudomonadati</taxon>
        <taxon>Bacteroidota</taxon>
        <taxon>Sphingobacteriia</taxon>
        <taxon>Sphingobacteriales</taxon>
        <taxon>Sphingobacteriaceae</taxon>
        <taxon>Mucilaginibacter</taxon>
    </lineage>
</organism>
<sequence>MTKNYLFKIILLFVVLSGVFTRASAQYAIGGTADSLAKAVYWLTWDPAKMLSAPAGADATHIINGTYVWQFSPTVRITAIISNETLSGPNPAMIAYTPGLYARDGLNIMYSSNNLPEFGGSLGVPNCGMATTNGGTVTFDIDVKVAININGVYTDVVYPGMVIADAESIDSGPTSGAGPSEYISGTAPNAIKWQLLNKRRAGNAGDDHYKMDISNSGTAFKLYVDLAPGNFGVQAVMFAHGARELKNVSMKGTGVTALAVGFVLPFDLGDAPTSYGIAGNYIDKFVIVDNFPSDGTYAVINSTTTPLSPKPTVFIGSNNVDPDGNGIFGTAATGDDLSGANDESSITPSALPDIKVNQQNDVVISFPVTNTKSVPATIYGWLDFNRDGFFSPDELMTATVPAASTQTVTLLYTNASFINKIKSGPLYARFRITTATLADDPSTTIDERSTGFASDGETEDYKLKDILGLSISGSVFHDSDGAVGGISGTPLQSVSSQPLYAYLVDNTNTIVNKVAVAADGTYVLPNNNNGTYTLAISVNNVAIGGTLSAVTTANLPSGWAPSGETYGINNAANTGIEAGTPNLQIQVITSGKSQDITGVNFGIEQTPAAGNDTGSTIIGQPVTVDVTANDTDPDGTINKTTVQLVDPSDNAKKASVTIPGQGTYTVNSTTGVVTFTPTATFSGKATPISYVINDNFGATSPPALLSIIVKPFGVNDKDVTPINTPVATPVKTNDGNSATGTTVAVVTGPTHGTVAVTDASTGLVTYTPASGYVGTDSYTYTLTTADGIVSDPITVTLTVKPVGVNDAVTTPVNTPVTTTVTSNDGPSGVGATVTAGTPPAHGTIVVNADGTITYTPATGYTGTDTYTYTITKNGVVSDPITVTVAINKPPTATNDSAITTTNTPVSIDILQNDVAGTSDIDPTTVTITQQPAHGTLSVDPATGKVLYTPATDYSGTDVFLYTVKDKNGNVSNVATVNVIINDKPVIGVAKSLVSANRVSNGSYDVTYLVTVGNYGNSALNSLSVTDDLTQTFRGENIKVKSIKALGSLVVNSSYDGSANIEMLQPSSSLAKGQVEQLQVVVNVTLVIGNTTYFNTAVGRATSPLGIVTTDQSTDGVKPDPNKTGDVSPNTPTPVKLEKADQLIPGGFSPNGDGVNDKFVIEGAGSRKMNLEIYNRWGNRVYRNGDYKNDWDGKCTEGLHIGSDVPVGTYYYILKFDDNSRYAGFITITR</sequence>
<evidence type="ECO:0000256" key="1">
    <source>
        <dbReference type="SAM" id="MobiDB-lite"/>
    </source>
</evidence>
<evidence type="ECO:0000259" key="4">
    <source>
        <dbReference type="Pfam" id="PF20009"/>
    </source>
</evidence>
<name>H1Y0E6_9SPHI</name>
<dbReference type="EMBL" id="CM001403">
    <property type="protein sequence ID" value="EHQ28195.1"/>
    <property type="molecule type" value="Genomic_DNA"/>
</dbReference>
<dbReference type="InterPro" id="IPR026395">
    <property type="entry name" value="CshA_fibril"/>
</dbReference>
<proteinExistence type="predicted"/>
<keyword evidence="6" id="KW-1185">Reference proteome</keyword>